<dbReference type="InterPro" id="IPR045851">
    <property type="entry name" value="AMP-bd_C_sf"/>
</dbReference>
<keyword evidence="4" id="KW-1185">Reference proteome</keyword>
<dbReference type="InterPro" id="IPR020845">
    <property type="entry name" value="AMP-binding_CS"/>
</dbReference>
<dbReference type="CDD" id="cd04433">
    <property type="entry name" value="AFD_class_I"/>
    <property type="match status" value="1"/>
</dbReference>
<dbReference type="SUPFAM" id="SSF56801">
    <property type="entry name" value="Acetyl-CoA synthetase-like"/>
    <property type="match status" value="1"/>
</dbReference>
<evidence type="ECO:0000259" key="1">
    <source>
        <dbReference type="Pfam" id="PF00501"/>
    </source>
</evidence>
<feature type="domain" description="AMP-dependent synthetase/ligase" evidence="1">
    <location>
        <begin position="16"/>
        <end position="339"/>
    </location>
</feature>
<dbReference type="AlphaFoldDB" id="A0A840XNX0"/>
<name>A0A840XNX0_9PROT</name>
<feature type="domain" description="AMP-binding enzyme C-terminal" evidence="2">
    <location>
        <begin position="389"/>
        <end position="463"/>
    </location>
</feature>
<dbReference type="PANTHER" id="PTHR43767:SF1">
    <property type="entry name" value="NONRIBOSOMAL PEPTIDE SYNTHASE PES1 (EUROFUNG)-RELATED"/>
    <property type="match status" value="1"/>
</dbReference>
<dbReference type="InterPro" id="IPR042099">
    <property type="entry name" value="ANL_N_sf"/>
</dbReference>
<dbReference type="InterPro" id="IPR000873">
    <property type="entry name" value="AMP-dep_synth/lig_dom"/>
</dbReference>
<evidence type="ECO:0000313" key="4">
    <source>
        <dbReference type="Proteomes" id="UP000562254"/>
    </source>
</evidence>
<dbReference type="EMBL" id="JACIJE010000004">
    <property type="protein sequence ID" value="MBB5689616.1"/>
    <property type="molecule type" value="Genomic_DNA"/>
</dbReference>
<accession>A0A840XNX0</accession>
<evidence type="ECO:0000313" key="3">
    <source>
        <dbReference type="EMBL" id="MBB5689616.1"/>
    </source>
</evidence>
<proteinExistence type="predicted"/>
<dbReference type="InterPro" id="IPR025110">
    <property type="entry name" value="AMP-bd_C"/>
</dbReference>
<dbReference type="Pfam" id="PF00501">
    <property type="entry name" value="AMP-binding"/>
    <property type="match status" value="1"/>
</dbReference>
<dbReference type="Pfam" id="PF13193">
    <property type="entry name" value="AMP-binding_C"/>
    <property type="match status" value="1"/>
</dbReference>
<keyword evidence="3" id="KW-0436">Ligase</keyword>
<protein>
    <submittedName>
        <fullName evidence="3">Acyl-coenzyme A synthetase/AMP-(Fatty) acid ligase</fullName>
    </submittedName>
</protein>
<evidence type="ECO:0000259" key="2">
    <source>
        <dbReference type="Pfam" id="PF13193"/>
    </source>
</evidence>
<sequence length="476" mass="48669">MRGQVGALIGRLHAMAAADPARVAVLGPGLRLGFGALMARVEAQAARLARRGIAPGQTVGITIREDAAHLIACLALLRLGCRQVTLASHDPPAMRAGIAARLGLAVVLGEDCAAALPGHPFLPWEGEAPPESEAPAGGEGVVMLTSSGTTGRPKLIGFGEAALLAQAGHRAGRGQVMHRPVGMEHNNGKRFALSVLANGGAWLLPAASREGGMAEACRRYGVDLLAIAPHQAEALLATAGAGAWPARTRIDLTGAPPGERLIERLQARLTPAVHLRYGATEVGTIAEAGPEDHAADPGGTGRLLPGVAVRVLGAGGRPLPAGEIGILHLRAPGMAQGYLDDAEASGRAFRDGWFVPGDMGRLDAAGRLMVAGRADEMMMLGSVNVFPAEIEAAAAGFPGLGECAAFALRSKALGEIPMLAAVPAPGAALDGAALLAHCRALLGLRAPRRVLVLERLPRNAAGKVLRRDLAALAAAR</sequence>
<organism evidence="3 4">
    <name type="scientific">Neoroseomonas alkaliterrae</name>
    <dbReference type="NCBI Taxonomy" id="1452450"/>
    <lineage>
        <taxon>Bacteria</taxon>
        <taxon>Pseudomonadati</taxon>
        <taxon>Pseudomonadota</taxon>
        <taxon>Alphaproteobacteria</taxon>
        <taxon>Acetobacterales</taxon>
        <taxon>Acetobacteraceae</taxon>
        <taxon>Neoroseomonas</taxon>
    </lineage>
</organism>
<dbReference type="Gene3D" id="3.30.300.30">
    <property type="match status" value="1"/>
</dbReference>
<comment type="caution">
    <text evidence="3">The sequence shown here is derived from an EMBL/GenBank/DDBJ whole genome shotgun (WGS) entry which is preliminary data.</text>
</comment>
<dbReference type="GO" id="GO:0016878">
    <property type="term" value="F:acid-thiol ligase activity"/>
    <property type="evidence" value="ECO:0007669"/>
    <property type="project" value="UniProtKB-ARBA"/>
</dbReference>
<dbReference type="Gene3D" id="3.40.50.12780">
    <property type="entry name" value="N-terminal domain of ligase-like"/>
    <property type="match status" value="1"/>
</dbReference>
<dbReference type="PROSITE" id="PS00455">
    <property type="entry name" value="AMP_BINDING"/>
    <property type="match status" value="1"/>
</dbReference>
<dbReference type="PANTHER" id="PTHR43767">
    <property type="entry name" value="LONG-CHAIN-FATTY-ACID--COA LIGASE"/>
    <property type="match status" value="1"/>
</dbReference>
<gene>
    <name evidence="3" type="ORF">FHS88_001741</name>
</gene>
<dbReference type="InterPro" id="IPR050237">
    <property type="entry name" value="ATP-dep_AMP-bd_enzyme"/>
</dbReference>
<dbReference type="RefSeq" id="WP_184483615.1">
    <property type="nucleotide sequence ID" value="NZ_JACIJE010000004.1"/>
</dbReference>
<reference evidence="3 4" key="1">
    <citation type="submission" date="2020-08" db="EMBL/GenBank/DDBJ databases">
        <title>Genomic Encyclopedia of Type Strains, Phase IV (KMG-IV): sequencing the most valuable type-strain genomes for metagenomic binning, comparative biology and taxonomic classification.</title>
        <authorList>
            <person name="Goeker M."/>
        </authorList>
    </citation>
    <scope>NUCLEOTIDE SEQUENCE [LARGE SCALE GENOMIC DNA]</scope>
    <source>
        <strain evidence="3 4">DSM 25895</strain>
    </source>
</reference>
<dbReference type="Proteomes" id="UP000562254">
    <property type="component" value="Unassembled WGS sequence"/>
</dbReference>